<protein>
    <submittedName>
        <fullName evidence="1">Uncharacterized protein</fullName>
    </submittedName>
</protein>
<proteinExistence type="predicted"/>
<sequence length="127" mass="14180">MKRRLKLALSAFTKRPLAACSAPHIEVRPRASTPRPLYIATGRSYRARNGARIGPLRPFRDEEDGHHKDEVGRSAWFYADGIGAYDRFGHFLSGQAGESPLDCVAEWKPAQIIGFDQFSIVAPFLSH</sequence>
<organism evidence="1 2">
    <name type="scientific">Mesorhizobium argentiipisi</name>
    <dbReference type="NCBI Taxonomy" id="3015175"/>
    <lineage>
        <taxon>Bacteria</taxon>
        <taxon>Pseudomonadati</taxon>
        <taxon>Pseudomonadota</taxon>
        <taxon>Alphaproteobacteria</taxon>
        <taxon>Hyphomicrobiales</taxon>
        <taxon>Phyllobacteriaceae</taxon>
        <taxon>Mesorhizobium</taxon>
    </lineage>
</organism>
<dbReference type="Proteomes" id="UP001366503">
    <property type="component" value="Unassembled WGS sequence"/>
</dbReference>
<evidence type="ECO:0000313" key="1">
    <source>
        <dbReference type="EMBL" id="MEI9402333.1"/>
    </source>
</evidence>
<dbReference type="RefSeq" id="WP_337092669.1">
    <property type="nucleotide sequence ID" value="NZ_JAPYKO010000004.1"/>
</dbReference>
<reference evidence="1 2" key="1">
    <citation type="submission" date="2022-12" db="EMBL/GenBank/DDBJ databases">
        <authorList>
            <person name="Muema E."/>
        </authorList>
    </citation>
    <scope>NUCLEOTIDE SEQUENCE [LARGE SCALE GENOMIC DNA]</scope>
    <source>
        <strain evidence="2">1330</strain>
    </source>
</reference>
<comment type="caution">
    <text evidence="1">The sequence shown here is derived from an EMBL/GenBank/DDBJ whole genome shotgun (WGS) entry which is preliminary data.</text>
</comment>
<dbReference type="EMBL" id="JAPYKO010000004">
    <property type="protein sequence ID" value="MEI9402333.1"/>
    <property type="molecule type" value="Genomic_DNA"/>
</dbReference>
<keyword evidence="2" id="KW-1185">Reference proteome</keyword>
<gene>
    <name evidence="1" type="ORF">O7A05_09165</name>
</gene>
<accession>A0ABU8KBF5</accession>
<evidence type="ECO:0000313" key="2">
    <source>
        <dbReference type="Proteomes" id="UP001366503"/>
    </source>
</evidence>
<name>A0ABU8KBF5_9HYPH</name>